<evidence type="ECO:0000259" key="9">
    <source>
        <dbReference type="Pfam" id="PF13870"/>
    </source>
</evidence>
<dbReference type="GO" id="GO:0036064">
    <property type="term" value="C:ciliary basal body"/>
    <property type="evidence" value="ECO:0007669"/>
    <property type="project" value="TreeGrafter"/>
</dbReference>
<dbReference type="OrthoDB" id="10259713at2759"/>
<dbReference type="InterPro" id="IPR025254">
    <property type="entry name" value="CCDC113/CCDC96_CC"/>
</dbReference>
<evidence type="ECO:0000256" key="2">
    <source>
        <dbReference type="ARBA" id="ARBA00022794"/>
    </source>
</evidence>
<gene>
    <name evidence="10" type="primary">LOC114326474</name>
</gene>
<sequence>MTEKDIEEVEEAVIDETSEIELLSEDTDTTSESSENAEQVEEEQEQEQQEQPVQQPKDPLDELTYQQLVDLVNNMEDENRHLQLENAVFMDFLKNYSPSALDGLDTMINYALSLATKQTTLAMKSSSLMSATSRSSTVGSLGGSSRKSMIMGSLPSINNLMEGRGPKINISTRTDMIVKAIEETQQSLDHFVKKSLRLKRNIMSDLQEFKMRETDIIDTRNVFEHLVVTQGLDKLTQRIPAEKWIRFMDDWLKNAALAMEKLRLRTASLKLQYRKVSATLIQRQELGENVHAVDFDQLEIENKHLLQKIDQKQIHLLELKRMNGGANLILSKHKKYLLKQQVDYNKIQVGITEKEQQIHELDEEHDKVEEERDKAKEKYENFKVFKSTYRVPDVMDYVVLKKELDELRKNIKIWQRRKNIQDISLNASIRQMKNLTASSTVDPDWLQDPPPEIEDQWL</sequence>
<keyword evidence="4" id="KW-0966">Cell projection</keyword>
<evidence type="ECO:0000256" key="8">
    <source>
        <dbReference type="SAM" id="MobiDB-lite"/>
    </source>
</evidence>
<dbReference type="RefSeq" id="XP_028130663.1">
    <property type="nucleotide sequence ID" value="XM_028274862.1"/>
</dbReference>
<accession>A0A6P7FAT1</accession>
<evidence type="ECO:0000313" key="10">
    <source>
        <dbReference type="RefSeq" id="XP_028130663.1"/>
    </source>
</evidence>
<comment type="subcellular location">
    <subcellularLocation>
        <location evidence="1">Cell projection</location>
        <location evidence="1">Cilium</location>
    </subcellularLocation>
</comment>
<feature type="region of interest" description="Disordered" evidence="8">
    <location>
        <begin position="1"/>
        <end position="60"/>
    </location>
</feature>
<evidence type="ECO:0000256" key="7">
    <source>
        <dbReference type="SAM" id="Coils"/>
    </source>
</evidence>
<proteinExistence type="inferred from homology"/>
<name>A0A6P7FAT1_DIAVI</name>
<dbReference type="InParanoid" id="A0A6P7FAT1"/>
<dbReference type="Pfam" id="PF13870">
    <property type="entry name" value="CCDC113_CCDC96_CC"/>
    <property type="match status" value="1"/>
</dbReference>
<dbReference type="GO" id="GO:0060271">
    <property type="term" value="P:cilium assembly"/>
    <property type="evidence" value="ECO:0007669"/>
    <property type="project" value="TreeGrafter"/>
</dbReference>
<reference evidence="10" key="1">
    <citation type="submission" date="2025-08" db="UniProtKB">
        <authorList>
            <consortium name="RefSeq"/>
        </authorList>
    </citation>
    <scope>IDENTIFICATION</scope>
    <source>
        <tissue evidence="10">Whole insect</tissue>
    </source>
</reference>
<evidence type="ECO:0000256" key="1">
    <source>
        <dbReference type="ARBA" id="ARBA00004138"/>
    </source>
</evidence>
<keyword evidence="3 7" id="KW-0175">Coiled coil</keyword>
<keyword evidence="2" id="KW-0970">Cilium biogenesis/degradation</keyword>
<protein>
    <recommendedName>
        <fullName evidence="6">Cilia- and flagella-associated protein 263</fullName>
    </recommendedName>
</protein>
<dbReference type="PANTHER" id="PTHR15654">
    <property type="entry name" value="COILED-COIL DOMAIN-CONTAINING PROTEIN 113-RELATED"/>
    <property type="match status" value="1"/>
</dbReference>
<feature type="domain" description="CCDC113/CCDC96 coiled-coil" evidence="9">
    <location>
        <begin position="257"/>
        <end position="420"/>
    </location>
</feature>
<dbReference type="AlphaFoldDB" id="A0A6P7FAT1"/>
<dbReference type="GO" id="GO:0005930">
    <property type="term" value="C:axoneme"/>
    <property type="evidence" value="ECO:0007669"/>
    <property type="project" value="TreeGrafter"/>
</dbReference>
<feature type="coiled-coil region" evidence="7">
    <location>
        <begin position="344"/>
        <end position="417"/>
    </location>
</feature>
<comment type="similarity">
    <text evidence="5">Belongs to the CFAP263 family.</text>
</comment>
<feature type="compositionally biased region" description="Acidic residues" evidence="8">
    <location>
        <begin position="38"/>
        <end position="48"/>
    </location>
</feature>
<dbReference type="PANTHER" id="PTHR15654:SF2">
    <property type="entry name" value="COILED-COIL DOMAIN-CONTAINING PROTEIN 113"/>
    <property type="match status" value="1"/>
</dbReference>
<evidence type="ECO:0000256" key="5">
    <source>
        <dbReference type="ARBA" id="ARBA00044506"/>
    </source>
</evidence>
<evidence type="ECO:0000256" key="3">
    <source>
        <dbReference type="ARBA" id="ARBA00023054"/>
    </source>
</evidence>
<organism evidence="10">
    <name type="scientific">Diabrotica virgifera virgifera</name>
    <name type="common">western corn rootworm</name>
    <dbReference type="NCBI Taxonomy" id="50390"/>
    <lineage>
        <taxon>Eukaryota</taxon>
        <taxon>Metazoa</taxon>
        <taxon>Ecdysozoa</taxon>
        <taxon>Arthropoda</taxon>
        <taxon>Hexapoda</taxon>
        <taxon>Insecta</taxon>
        <taxon>Pterygota</taxon>
        <taxon>Neoptera</taxon>
        <taxon>Endopterygota</taxon>
        <taxon>Coleoptera</taxon>
        <taxon>Polyphaga</taxon>
        <taxon>Cucujiformia</taxon>
        <taxon>Chrysomeloidea</taxon>
        <taxon>Chrysomelidae</taxon>
        <taxon>Galerucinae</taxon>
        <taxon>Diabroticina</taxon>
        <taxon>Diabroticites</taxon>
        <taxon>Diabrotica</taxon>
    </lineage>
</organism>
<evidence type="ECO:0000256" key="4">
    <source>
        <dbReference type="ARBA" id="ARBA00023273"/>
    </source>
</evidence>
<dbReference type="KEGG" id="dvv:114326474"/>
<dbReference type="FunCoup" id="A0A6P7FAT1">
    <property type="interactions" value="3"/>
</dbReference>
<evidence type="ECO:0000256" key="6">
    <source>
        <dbReference type="ARBA" id="ARBA00044798"/>
    </source>
</evidence>
<dbReference type="InterPro" id="IPR051885">
    <property type="entry name" value="CC_CF"/>
</dbReference>
<feature type="compositionally biased region" description="Acidic residues" evidence="8">
    <location>
        <begin position="1"/>
        <end position="29"/>
    </location>
</feature>